<feature type="transmembrane region" description="Helical" evidence="2">
    <location>
        <begin position="463"/>
        <end position="483"/>
    </location>
</feature>
<keyword evidence="2" id="KW-0812">Transmembrane</keyword>
<keyword evidence="4" id="KW-1185">Reference proteome</keyword>
<sequence length="654" mass="71958">MSPRPQLPSDPPSLFSTGTGSPTGSALTLSSPNIPLATSSGSASSSAVSATITASPICCGPPQPSPLVVEFATALTISDYSHYYPNIPPASFTPSYEVLGDGSLLSAPLLADIQRMQSSLVCLGALFLLFLRNVVVTVDYIRRGHVKRKHLFYVVLASQLLGPPAFLSLIIPYFRSVNCKIMNSLVVAFVESSHSLLITGVLGVKAYRCLNNSRAVLVVLSIFQACSVVVSSFHIARLQAVRELAGGCGTTSARRLQILAYFIYFVEALFISCCFFRAIWKASRAPASQGRLTLGPSTANPREAPPDEDGPELRMSRRGWWDYVPDVPSSTAPDPSYTLGSGHTQSRFRDMWERFRSIFSSSELPPSFAFQRKSSIPGPYPIPQPPRTPIPRQGLTPPNAIHPEQPSSNPHRFAKLIPRMRLFQAVMRDELCYTAFITLSCATSVILDVIGTRFGNVWGPNGWIVLNWALMSLLVVHSFGRVVRRHEREAILMHPASWDRVLRNERSVQQILCEDRQDRWRRADSVQCGRRPARQTALRFDSYPDSLACTKEAEVPAEEPAPFPWDDLSGSLLSVSTSKTRAGETRDSPKASQFQAKEPPSPHEMLEPTSLDRRDSTGSRARTLSSTPTAVGRPSQESPSYRTRRNSLGHDCVS</sequence>
<name>A0A067Q9N3_9AGAM</name>
<feature type="compositionally biased region" description="Pro residues" evidence="1">
    <location>
        <begin position="378"/>
        <end position="389"/>
    </location>
</feature>
<dbReference type="EMBL" id="KL197710">
    <property type="protein sequence ID" value="KDQ63763.1"/>
    <property type="molecule type" value="Genomic_DNA"/>
</dbReference>
<proteinExistence type="predicted"/>
<dbReference type="Proteomes" id="UP000027265">
    <property type="component" value="Unassembled WGS sequence"/>
</dbReference>
<feature type="transmembrane region" description="Helical" evidence="2">
    <location>
        <begin position="258"/>
        <end position="280"/>
    </location>
</feature>
<feature type="compositionally biased region" description="Basic and acidic residues" evidence="1">
    <location>
        <begin position="600"/>
        <end position="617"/>
    </location>
</feature>
<protein>
    <submittedName>
        <fullName evidence="3">Uncharacterized protein</fullName>
    </submittedName>
</protein>
<keyword evidence="2" id="KW-1133">Transmembrane helix</keyword>
<dbReference type="AlphaFoldDB" id="A0A067Q9N3"/>
<feature type="region of interest" description="Disordered" evidence="1">
    <location>
        <begin position="375"/>
        <end position="408"/>
    </location>
</feature>
<evidence type="ECO:0000256" key="1">
    <source>
        <dbReference type="SAM" id="MobiDB-lite"/>
    </source>
</evidence>
<feature type="transmembrane region" description="Helical" evidence="2">
    <location>
        <begin position="216"/>
        <end position="238"/>
    </location>
</feature>
<keyword evidence="2" id="KW-0472">Membrane</keyword>
<evidence type="ECO:0000313" key="3">
    <source>
        <dbReference type="EMBL" id="KDQ63763.1"/>
    </source>
</evidence>
<feature type="region of interest" description="Disordered" evidence="1">
    <location>
        <begin position="576"/>
        <end position="654"/>
    </location>
</feature>
<feature type="region of interest" description="Disordered" evidence="1">
    <location>
        <begin position="289"/>
        <end position="314"/>
    </location>
</feature>
<feature type="compositionally biased region" description="Polar residues" evidence="1">
    <location>
        <begin position="14"/>
        <end position="30"/>
    </location>
</feature>
<organism evidence="3 4">
    <name type="scientific">Jaapia argillacea MUCL 33604</name>
    <dbReference type="NCBI Taxonomy" id="933084"/>
    <lineage>
        <taxon>Eukaryota</taxon>
        <taxon>Fungi</taxon>
        <taxon>Dikarya</taxon>
        <taxon>Basidiomycota</taxon>
        <taxon>Agaricomycotina</taxon>
        <taxon>Agaricomycetes</taxon>
        <taxon>Agaricomycetidae</taxon>
        <taxon>Jaapiales</taxon>
        <taxon>Jaapiaceae</taxon>
        <taxon>Jaapia</taxon>
    </lineage>
</organism>
<feature type="transmembrane region" description="Helical" evidence="2">
    <location>
        <begin position="118"/>
        <end position="138"/>
    </location>
</feature>
<feature type="transmembrane region" description="Helical" evidence="2">
    <location>
        <begin position="431"/>
        <end position="451"/>
    </location>
</feature>
<dbReference type="HOGENOM" id="CLU_026506_0_0_1"/>
<feature type="region of interest" description="Disordered" evidence="1">
    <location>
        <begin position="1"/>
        <end position="30"/>
    </location>
</feature>
<accession>A0A067Q9N3</accession>
<reference evidence="4" key="1">
    <citation type="journal article" date="2014" name="Proc. Natl. Acad. Sci. U.S.A.">
        <title>Extensive sampling of basidiomycete genomes demonstrates inadequacy of the white-rot/brown-rot paradigm for wood decay fungi.</title>
        <authorList>
            <person name="Riley R."/>
            <person name="Salamov A.A."/>
            <person name="Brown D.W."/>
            <person name="Nagy L.G."/>
            <person name="Floudas D."/>
            <person name="Held B.W."/>
            <person name="Levasseur A."/>
            <person name="Lombard V."/>
            <person name="Morin E."/>
            <person name="Otillar R."/>
            <person name="Lindquist E.A."/>
            <person name="Sun H."/>
            <person name="LaButti K.M."/>
            <person name="Schmutz J."/>
            <person name="Jabbour D."/>
            <person name="Luo H."/>
            <person name="Baker S.E."/>
            <person name="Pisabarro A.G."/>
            <person name="Walton J.D."/>
            <person name="Blanchette R.A."/>
            <person name="Henrissat B."/>
            <person name="Martin F."/>
            <person name="Cullen D."/>
            <person name="Hibbett D.S."/>
            <person name="Grigoriev I.V."/>
        </authorList>
    </citation>
    <scope>NUCLEOTIDE SEQUENCE [LARGE SCALE GENOMIC DNA]</scope>
    <source>
        <strain evidence="4">MUCL 33604</strain>
    </source>
</reference>
<evidence type="ECO:0000313" key="4">
    <source>
        <dbReference type="Proteomes" id="UP000027265"/>
    </source>
</evidence>
<feature type="transmembrane region" description="Helical" evidence="2">
    <location>
        <begin position="150"/>
        <end position="175"/>
    </location>
</feature>
<feature type="compositionally biased region" description="Pro residues" evidence="1">
    <location>
        <begin position="1"/>
        <end position="11"/>
    </location>
</feature>
<evidence type="ECO:0000256" key="2">
    <source>
        <dbReference type="SAM" id="Phobius"/>
    </source>
</evidence>
<gene>
    <name evidence="3" type="ORF">JAAARDRAFT_65765</name>
</gene>
<feature type="compositionally biased region" description="Polar residues" evidence="1">
    <location>
        <begin position="618"/>
        <end position="641"/>
    </location>
</feature>
<feature type="transmembrane region" description="Helical" evidence="2">
    <location>
        <begin position="181"/>
        <end position="204"/>
    </location>
</feature>
<dbReference type="OrthoDB" id="3267487at2759"/>
<dbReference type="InParanoid" id="A0A067Q9N3"/>